<feature type="signal peptide" evidence="1">
    <location>
        <begin position="1"/>
        <end position="21"/>
    </location>
</feature>
<dbReference type="InterPro" id="IPR025419">
    <property type="entry name" value="DUF4142"/>
</dbReference>
<dbReference type="RefSeq" id="WP_434026573.1">
    <property type="nucleotide sequence ID" value="NZ_BNBA01000047.1"/>
</dbReference>
<comment type="caution">
    <text evidence="3">The sequence shown here is derived from an EMBL/GenBank/DDBJ whole genome shotgun (WGS) entry which is preliminary data.</text>
</comment>
<evidence type="ECO:0000256" key="1">
    <source>
        <dbReference type="SAM" id="SignalP"/>
    </source>
</evidence>
<evidence type="ECO:0000259" key="2">
    <source>
        <dbReference type="Pfam" id="PF13628"/>
    </source>
</evidence>
<dbReference type="EMBL" id="BNBA01000047">
    <property type="protein sequence ID" value="GHH60619.1"/>
    <property type="molecule type" value="Genomic_DNA"/>
</dbReference>
<dbReference type="InterPro" id="IPR012347">
    <property type="entry name" value="Ferritin-like"/>
</dbReference>
<feature type="domain" description="DUF4142" evidence="2">
    <location>
        <begin position="38"/>
        <end position="170"/>
    </location>
</feature>
<dbReference type="Proteomes" id="UP000623958">
    <property type="component" value="Unassembled WGS sequence"/>
</dbReference>
<dbReference type="AlphaFoldDB" id="A0A919KJV4"/>
<evidence type="ECO:0000313" key="3">
    <source>
        <dbReference type="EMBL" id="GHH60619.1"/>
    </source>
</evidence>
<evidence type="ECO:0000313" key="4">
    <source>
        <dbReference type="Proteomes" id="UP000623958"/>
    </source>
</evidence>
<protein>
    <recommendedName>
        <fullName evidence="2">DUF4142 domain-containing protein</fullName>
    </recommendedName>
</protein>
<reference evidence="3" key="2">
    <citation type="submission" date="2020-09" db="EMBL/GenBank/DDBJ databases">
        <authorList>
            <person name="Sun Q."/>
            <person name="Ohkuma M."/>
        </authorList>
    </citation>
    <scope>NUCLEOTIDE SEQUENCE</scope>
    <source>
        <strain evidence="3">JCM 13306</strain>
    </source>
</reference>
<keyword evidence="1" id="KW-0732">Signal</keyword>
<dbReference type="PANTHER" id="PTHR38593:SF1">
    <property type="entry name" value="BLR2558 PROTEIN"/>
    <property type="match status" value="1"/>
</dbReference>
<dbReference type="Gene3D" id="1.20.1260.10">
    <property type="match status" value="1"/>
</dbReference>
<reference evidence="3" key="1">
    <citation type="journal article" date="2014" name="Int. J. Syst. Evol. Microbiol.">
        <title>Complete genome sequence of Corynebacterium casei LMG S-19264T (=DSM 44701T), isolated from a smear-ripened cheese.</title>
        <authorList>
            <consortium name="US DOE Joint Genome Institute (JGI-PGF)"/>
            <person name="Walter F."/>
            <person name="Albersmeier A."/>
            <person name="Kalinowski J."/>
            <person name="Ruckert C."/>
        </authorList>
    </citation>
    <scope>NUCLEOTIDE SEQUENCE</scope>
    <source>
        <strain evidence="3">JCM 13306</strain>
    </source>
</reference>
<feature type="chain" id="PRO_5036803873" description="DUF4142 domain-containing protein" evidence="1">
    <location>
        <begin position="22"/>
        <end position="175"/>
    </location>
</feature>
<gene>
    <name evidence="3" type="ORF">GCM10009090_36250</name>
</gene>
<proteinExistence type="predicted"/>
<name>A0A919KJV4_9XANT</name>
<accession>A0A919KJV4</accession>
<organism evidence="3 4">
    <name type="scientific">Xanthomonas boreopolis</name>
    <dbReference type="NCBI Taxonomy" id="86183"/>
    <lineage>
        <taxon>Bacteria</taxon>
        <taxon>Pseudomonadati</taxon>
        <taxon>Pseudomonadota</taxon>
        <taxon>Gammaproteobacteria</taxon>
        <taxon>Lysobacterales</taxon>
        <taxon>Lysobacteraceae</taxon>
        <taxon>Xanthomonas</taxon>
    </lineage>
</organism>
<sequence>MPARTLASTLFVLLAVTGSGAAQSPSSARGAALDQSAALGVLSAINTSEIDAGNLALQKQVTGPVREYATRMVKEHGENNRKVALLEPDLAAAPAKAQMAKGQQELATLKALDGAAFAQAYVAAMVKDHTEALRALDAQLIPAASTPAVVTHLQTTRHHVADHLEAAKRLQSGDR</sequence>
<dbReference type="Pfam" id="PF13628">
    <property type="entry name" value="DUF4142"/>
    <property type="match status" value="1"/>
</dbReference>
<keyword evidence="4" id="KW-1185">Reference proteome</keyword>
<dbReference type="PANTHER" id="PTHR38593">
    <property type="entry name" value="BLR2558 PROTEIN"/>
    <property type="match status" value="1"/>
</dbReference>